<dbReference type="InterPro" id="IPR024061">
    <property type="entry name" value="NDT80_DNA-bd_dom"/>
</dbReference>
<feature type="compositionally biased region" description="Low complexity" evidence="8">
    <location>
        <begin position="699"/>
        <end position="714"/>
    </location>
</feature>
<organism evidence="11 12">
    <name type="scientific">Hyalella azteca</name>
    <name type="common">Amphipod</name>
    <dbReference type="NCBI Taxonomy" id="294128"/>
    <lineage>
        <taxon>Eukaryota</taxon>
        <taxon>Metazoa</taxon>
        <taxon>Ecdysozoa</taxon>
        <taxon>Arthropoda</taxon>
        <taxon>Crustacea</taxon>
        <taxon>Multicrustacea</taxon>
        <taxon>Malacostraca</taxon>
        <taxon>Eumalacostraca</taxon>
        <taxon>Peracarida</taxon>
        <taxon>Amphipoda</taxon>
        <taxon>Senticaudata</taxon>
        <taxon>Talitrida</taxon>
        <taxon>Talitroidea</taxon>
        <taxon>Hyalellidae</taxon>
        <taxon>Hyalella</taxon>
    </lineage>
</organism>
<feature type="region of interest" description="Disordered" evidence="8">
    <location>
        <begin position="270"/>
        <end position="321"/>
    </location>
</feature>
<dbReference type="Gene3D" id="2.60.40.1390">
    <property type="entry name" value="NDT80 DNA-binding domain"/>
    <property type="match status" value="1"/>
</dbReference>
<dbReference type="PANTHER" id="PTHR13029">
    <property type="match status" value="1"/>
</dbReference>
<feature type="compositionally biased region" description="Low complexity" evidence="8">
    <location>
        <begin position="727"/>
        <end position="739"/>
    </location>
</feature>
<feature type="coiled-coil region" evidence="7">
    <location>
        <begin position="661"/>
        <end position="691"/>
    </location>
</feature>
<feature type="region of interest" description="Disordered" evidence="8">
    <location>
        <begin position="831"/>
        <end position="867"/>
    </location>
</feature>
<evidence type="ECO:0000256" key="4">
    <source>
        <dbReference type="ARBA" id="ARBA00023125"/>
    </source>
</evidence>
<feature type="compositionally biased region" description="Polar residues" evidence="8">
    <location>
        <begin position="831"/>
        <end position="866"/>
    </location>
</feature>
<dbReference type="Pfam" id="PF05224">
    <property type="entry name" value="NDT80_PhoG"/>
    <property type="match status" value="1"/>
</dbReference>
<accession>A0A979FT22</accession>
<dbReference type="OrthoDB" id="27041at2759"/>
<proteinExistence type="predicted"/>
<dbReference type="Pfam" id="PF13887">
    <property type="entry name" value="MYRF_ICA"/>
    <property type="match status" value="1"/>
</dbReference>
<evidence type="ECO:0000256" key="2">
    <source>
        <dbReference type="ARBA" id="ARBA00022692"/>
    </source>
</evidence>
<dbReference type="RefSeq" id="XP_047740330.1">
    <property type="nucleotide sequence ID" value="XM_047884374.1"/>
</dbReference>
<dbReference type="Pfam" id="PF13884">
    <property type="entry name" value="Peptidase_S74"/>
    <property type="match status" value="1"/>
</dbReference>
<name>A0A979FT22_HYAAZ</name>
<dbReference type="KEGG" id="hazt:108675904"/>
<evidence type="ECO:0000259" key="10">
    <source>
        <dbReference type="PROSITE" id="PS51688"/>
    </source>
</evidence>
<dbReference type="GO" id="GO:0043565">
    <property type="term" value="F:sequence-specific DNA binding"/>
    <property type="evidence" value="ECO:0007669"/>
    <property type="project" value="TreeGrafter"/>
</dbReference>
<evidence type="ECO:0000256" key="5">
    <source>
        <dbReference type="ARBA" id="ARBA00023136"/>
    </source>
</evidence>
<evidence type="ECO:0000256" key="7">
    <source>
        <dbReference type="SAM" id="Coils"/>
    </source>
</evidence>
<gene>
    <name evidence="12" type="primary">LOC108675904</name>
</gene>
<feature type="DNA-binding region" description="NDT80" evidence="6">
    <location>
        <begin position="247"/>
        <end position="521"/>
    </location>
</feature>
<dbReference type="Proteomes" id="UP000694843">
    <property type="component" value="Unplaced"/>
</dbReference>
<comment type="subcellular location">
    <subcellularLocation>
        <location evidence="1">Membrane</location>
        <topology evidence="1">Single-pass membrane protein</topology>
    </subcellularLocation>
</comment>
<protein>
    <submittedName>
        <fullName evidence="12">Uncharacterized protein LOC108675904</fullName>
    </submittedName>
</protein>
<dbReference type="GO" id="GO:0016540">
    <property type="term" value="P:protein autoprocessing"/>
    <property type="evidence" value="ECO:0007669"/>
    <property type="project" value="InterPro"/>
</dbReference>
<sequence length="1325" mass="145969">GEWSSSLGTDAPDISQLDSFINDVLPDNAGYLDVSASDDYRRLADHKPTITHPHPEQLVYSHALPESPPDSGSEPLSPLTPHFSLRPTVTADASPHPATKRRRGEAGEVIGLQTGACGKEDGPDPNSQAVSISKISPLSIPSRGYANESLPGTAGAPPRPTGTSGPTRTPSLSMPAAHISLLDHRIHTQFDVTRAVKSGTTDLGATSIDYTENLVDYQSSCNVGRVASVTQQLSSPALRSITVNEKYLGNSSLPDYERFRYGCQNPNFSRDHQASSSITSQKPSSNGGLFSHGGLEQMNQDSSMSTTSEDHSRDPGSGSVHDCDYGAQHSLQFVPFQPATWCALLDAATQQIPPPTLDVSADKGFTFSAVDDAFVCQKKNHFQISIQAEVLASPHYARADDKTLPLSHFQLNFYGVRSENLEQKIKVEQSQSDRSKKTFHPRRLELVADRVSRETVVRLHFSETTHNNMRKKGKPNPEQRFFRLVVALEAVSGEAVLTVVSRASGNIIVRASNPGQFESDVEQAFVRGAAPDSLYHVGRVGINTDRPDEALTVHGNVRLTGHLLHPSDARAKTHIKELDTQEQLRNVQSLRVVKYQYREDFARPARLERLWDTGVIAQEVEKVLPDAVGSKGDVLLADGNKIENFLVVNKDRLYMENVGAVKELCKVTDNLENRIDELEKISQQIARVRRHDSRRSCASLRSTSTSLVSGSSRSDAASRVSGPEKVSSITGCTKSSSSCPNTANKRRPAPHNDPASAEHCTNKTLQMTTVVLVCIMALCLLAMAAIYIMDYIDRRSQNDDVTTEIFEVTTSLSYTTSIPLNLSSPYFNPSTTAPISTQPDTTSTISQFTTRSTGAPSEGPSSTVSPYQPVRPPVLGKPPDCDAAIIDDTNCPIRCCVGDSAGSWMRQPLRTTATIPYVLVTRSHRVQGTSVLSLEPISSSNLDSALITNKLSTSDPDNFSREAADEYESIRFKPLPSKKANAHYGIFSRHRARQGEYQPSRTRKIKQTISKRDVSSGKHVHPKQKLYKNRLLRYESTKWKRRYRRHLASHVIAPNCDHSILGFRRSGSSKNIFNNSIVIPIRDYGKRASRIPNIRSAFQFTDHQFVNYNSTPGLHVADLSATRSASRHNSDHEDEVQDTSRSRRSIGMVSLSLSDDGSENSQQLSEPCHPVITIVEFDATINHLYCMNTSDVSLDECLNSSSVNRTYAIPLSKFMSNVNLTLSFTFSSPECEATPSYCPSYNDTGFVPELCTFPWVPLPYPTVTVRSPLELLLADVGLWQRVSYPIRLPLPSAPVMDVNLCNMPPSHVGLSFVEINLFFYRVCDE</sequence>
<feature type="region of interest" description="Disordered" evidence="8">
    <location>
        <begin position="1121"/>
        <end position="1143"/>
    </location>
</feature>
<feature type="compositionally biased region" description="Low complexity" evidence="8">
    <location>
        <begin position="151"/>
        <end position="171"/>
    </location>
</feature>
<dbReference type="GO" id="GO:0003700">
    <property type="term" value="F:DNA-binding transcription factor activity"/>
    <property type="evidence" value="ECO:0007669"/>
    <property type="project" value="UniProtKB-UniRule"/>
</dbReference>
<dbReference type="GeneID" id="108675904"/>
<feature type="compositionally biased region" description="Polar residues" evidence="8">
    <location>
        <begin position="270"/>
        <end position="288"/>
    </location>
</feature>
<evidence type="ECO:0000256" key="6">
    <source>
        <dbReference type="PROSITE-ProRule" id="PRU00850"/>
    </source>
</evidence>
<evidence type="ECO:0000313" key="12">
    <source>
        <dbReference type="RefSeq" id="XP_047740330.1"/>
    </source>
</evidence>
<dbReference type="InterPro" id="IPR030392">
    <property type="entry name" value="S74_ICA"/>
</dbReference>
<dbReference type="GO" id="GO:0006357">
    <property type="term" value="P:regulation of transcription by RNA polymerase II"/>
    <property type="evidence" value="ECO:0007669"/>
    <property type="project" value="UniProtKB-ARBA"/>
</dbReference>
<evidence type="ECO:0000259" key="9">
    <source>
        <dbReference type="PROSITE" id="PS51517"/>
    </source>
</evidence>
<keyword evidence="2" id="KW-0812">Transmembrane</keyword>
<feature type="domain" description="NDT80" evidence="9">
    <location>
        <begin position="247"/>
        <end position="521"/>
    </location>
</feature>
<dbReference type="InterPro" id="IPR051577">
    <property type="entry name" value="MRF-like"/>
</dbReference>
<keyword evidence="5" id="KW-0472">Membrane</keyword>
<feature type="non-terminal residue" evidence="12">
    <location>
        <position position="1"/>
    </location>
</feature>
<dbReference type="SUPFAM" id="SSF49417">
    <property type="entry name" value="p53-like transcription factors"/>
    <property type="match status" value="1"/>
</dbReference>
<dbReference type="Gene3D" id="1.10.10.10">
    <property type="entry name" value="Winged helix-like DNA-binding domain superfamily/Winged helix DNA-binding domain"/>
    <property type="match status" value="1"/>
</dbReference>
<dbReference type="GO" id="GO:0045893">
    <property type="term" value="P:positive regulation of DNA-templated transcription"/>
    <property type="evidence" value="ECO:0007669"/>
    <property type="project" value="TreeGrafter"/>
</dbReference>
<feature type="region of interest" description="Disordered" evidence="8">
    <location>
        <begin position="696"/>
        <end position="758"/>
    </location>
</feature>
<dbReference type="InterPro" id="IPR026932">
    <property type="entry name" value="MYRF_ICA"/>
</dbReference>
<keyword evidence="4 6" id="KW-0238">DNA-binding</keyword>
<dbReference type="PROSITE" id="PS51688">
    <property type="entry name" value="ICA"/>
    <property type="match status" value="1"/>
</dbReference>
<dbReference type="InterPro" id="IPR037141">
    <property type="entry name" value="NDT80_DNA-bd_dom_sf"/>
</dbReference>
<dbReference type="GO" id="GO:0005789">
    <property type="term" value="C:endoplasmic reticulum membrane"/>
    <property type="evidence" value="ECO:0007669"/>
    <property type="project" value="TreeGrafter"/>
</dbReference>
<keyword evidence="7" id="KW-0175">Coiled coil</keyword>
<keyword evidence="11" id="KW-1185">Reference proteome</keyword>
<dbReference type="PROSITE" id="PS51517">
    <property type="entry name" value="NDT80"/>
    <property type="match status" value="1"/>
</dbReference>
<feature type="domain" description="Peptidase S74" evidence="10">
    <location>
        <begin position="567"/>
        <end position="675"/>
    </location>
</feature>
<evidence type="ECO:0000256" key="8">
    <source>
        <dbReference type="SAM" id="MobiDB-lite"/>
    </source>
</evidence>
<keyword evidence="3" id="KW-1133">Transmembrane helix</keyword>
<evidence type="ECO:0000256" key="1">
    <source>
        <dbReference type="ARBA" id="ARBA00004167"/>
    </source>
</evidence>
<evidence type="ECO:0000256" key="3">
    <source>
        <dbReference type="ARBA" id="ARBA00022989"/>
    </source>
</evidence>
<dbReference type="GO" id="GO:0005634">
    <property type="term" value="C:nucleus"/>
    <property type="evidence" value="ECO:0007669"/>
    <property type="project" value="TreeGrafter"/>
</dbReference>
<dbReference type="InterPro" id="IPR008967">
    <property type="entry name" value="p53-like_TF_DNA-bd_sf"/>
</dbReference>
<evidence type="ECO:0000313" key="11">
    <source>
        <dbReference type="Proteomes" id="UP000694843"/>
    </source>
</evidence>
<feature type="region of interest" description="Disordered" evidence="8">
    <location>
        <begin position="44"/>
        <end position="108"/>
    </location>
</feature>
<dbReference type="PANTHER" id="PTHR13029:SF18">
    <property type="entry name" value="MYELIN REGULATORY FACTOR HOMOLOG 1"/>
    <property type="match status" value="1"/>
</dbReference>
<feature type="compositionally biased region" description="Polar residues" evidence="8">
    <location>
        <begin position="297"/>
        <end position="307"/>
    </location>
</feature>
<dbReference type="InterPro" id="IPR036388">
    <property type="entry name" value="WH-like_DNA-bd_sf"/>
</dbReference>
<reference evidence="12" key="1">
    <citation type="submission" date="2025-08" db="UniProtKB">
        <authorList>
            <consortium name="RefSeq"/>
        </authorList>
    </citation>
    <scope>IDENTIFICATION</scope>
    <source>
        <tissue evidence="12">Whole organism</tissue>
    </source>
</reference>
<feature type="region of interest" description="Disordered" evidence="8">
    <location>
        <begin position="140"/>
        <end position="172"/>
    </location>
</feature>